<proteinExistence type="predicted"/>
<keyword evidence="3" id="KW-1185">Reference proteome</keyword>
<organism evidence="2 3">
    <name type="scientific">Muraenolepis orangiensis</name>
    <name type="common">Patagonian moray cod</name>
    <dbReference type="NCBI Taxonomy" id="630683"/>
    <lineage>
        <taxon>Eukaryota</taxon>
        <taxon>Metazoa</taxon>
        <taxon>Chordata</taxon>
        <taxon>Craniata</taxon>
        <taxon>Vertebrata</taxon>
        <taxon>Euteleostomi</taxon>
        <taxon>Actinopterygii</taxon>
        <taxon>Neopterygii</taxon>
        <taxon>Teleostei</taxon>
        <taxon>Neoteleostei</taxon>
        <taxon>Acanthomorphata</taxon>
        <taxon>Zeiogadaria</taxon>
        <taxon>Gadariae</taxon>
        <taxon>Gadiformes</taxon>
        <taxon>Muraenolepidoidei</taxon>
        <taxon>Muraenolepididae</taxon>
        <taxon>Muraenolepis</taxon>
    </lineage>
</organism>
<accession>A0A9Q0DLU4</accession>
<dbReference type="EMBL" id="JANIIK010000114">
    <property type="protein sequence ID" value="KAJ3590691.1"/>
    <property type="molecule type" value="Genomic_DNA"/>
</dbReference>
<protein>
    <submittedName>
        <fullName evidence="2">Uncharacterized protein</fullName>
    </submittedName>
</protein>
<name>A0A9Q0DLU4_9TELE</name>
<evidence type="ECO:0000256" key="1">
    <source>
        <dbReference type="SAM" id="MobiDB-lite"/>
    </source>
</evidence>
<feature type="compositionally biased region" description="Basic and acidic residues" evidence="1">
    <location>
        <begin position="93"/>
        <end position="109"/>
    </location>
</feature>
<sequence length="155" mass="17815">MENTAPYRQRASGTWRTLPPTGREPQGHGEHCPLQAESLRDMENTAPYRQRASWDMENTAPYRQRASGTWRTLPPTGREPQGHGEHCPLQAESLRDMENTDRPDRTVERPRTWEHCPTAESDPHGATAPLQAESLRDMENTAPYRLHQDCVRGWF</sequence>
<reference evidence="2" key="1">
    <citation type="submission" date="2022-07" db="EMBL/GenBank/DDBJ databases">
        <title>Chromosome-level genome of Muraenolepis orangiensis.</title>
        <authorList>
            <person name="Kim J."/>
        </authorList>
    </citation>
    <scope>NUCLEOTIDE SEQUENCE</scope>
    <source>
        <strain evidence="2">KU_S4_2022</strain>
        <tissue evidence="2">Muscle</tissue>
    </source>
</reference>
<evidence type="ECO:0000313" key="2">
    <source>
        <dbReference type="EMBL" id="KAJ3590691.1"/>
    </source>
</evidence>
<dbReference type="AlphaFoldDB" id="A0A9Q0DLU4"/>
<evidence type="ECO:0000313" key="3">
    <source>
        <dbReference type="Proteomes" id="UP001148018"/>
    </source>
</evidence>
<comment type="caution">
    <text evidence="2">The sequence shown here is derived from an EMBL/GenBank/DDBJ whole genome shotgun (WGS) entry which is preliminary data.</text>
</comment>
<feature type="region of interest" description="Disordered" evidence="1">
    <location>
        <begin position="1"/>
        <end position="32"/>
    </location>
</feature>
<gene>
    <name evidence="2" type="ORF">NHX12_008640</name>
</gene>
<feature type="region of interest" description="Disordered" evidence="1">
    <location>
        <begin position="49"/>
        <end position="109"/>
    </location>
</feature>
<dbReference type="Proteomes" id="UP001148018">
    <property type="component" value="Unassembled WGS sequence"/>
</dbReference>